<organism evidence="2 3">
    <name type="scientific">Linum tenue</name>
    <dbReference type="NCBI Taxonomy" id="586396"/>
    <lineage>
        <taxon>Eukaryota</taxon>
        <taxon>Viridiplantae</taxon>
        <taxon>Streptophyta</taxon>
        <taxon>Embryophyta</taxon>
        <taxon>Tracheophyta</taxon>
        <taxon>Spermatophyta</taxon>
        <taxon>Magnoliopsida</taxon>
        <taxon>eudicotyledons</taxon>
        <taxon>Gunneridae</taxon>
        <taxon>Pentapetalae</taxon>
        <taxon>rosids</taxon>
        <taxon>fabids</taxon>
        <taxon>Malpighiales</taxon>
        <taxon>Linaceae</taxon>
        <taxon>Linum</taxon>
    </lineage>
</organism>
<proteinExistence type="predicted"/>
<evidence type="ECO:0000313" key="3">
    <source>
        <dbReference type="Proteomes" id="UP001154282"/>
    </source>
</evidence>
<keyword evidence="3" id="KW-1185">Reference proteome</keyword>
<protein>
    <submittedName>
        <fullName evidence="2">Uncharacterized protein</fullName>
    </submittedName>
</protein>
<feature type="region of interest" description="Disordered" evidence="1">
    <location>
        <begin position="80"/>
        <end position="118"/>
    </location>
</feature>
<comment type="caution">
    <text evidence="2">The sequence shown here is derived from an EMBL/GenBank/DDBJ whole genome shotgun (WGS) entry which is preliminary data.</text>
</comment>
<dbReference type="Proteomes" id="UP001154282">
    <property type="component" value="Unassembled WGS sequence"/>
</dbReference>
<dbReference type="AlphaFoldDB" id="A0AAV0HJB3"/>
<accession>A0AAV0HJB3</accession>
<evidence type="ECO:0000313" key="2">
    <source>
        <dbReference type="EMBL" id="CAI0384564.1"/>
    </source>
</evidence>
<dbReference type="EMBL" id="CAMGYJ010000002">
    <property type="protein sequence ID" value="CAI0384564.1"/>
    <property type="molecule type" value="Genomic_DNA"/>
</dbReference>
<sequence>MIGKPLWFDKSTRLGQRLGYPKVCVEVGLDTEFPESLKLVPDQRPAFYVQLEYCNLLVACKKCHQLGHDSLEGVNAEQMVNSSQQEKEQTIEVSDSEGVSGAESVPEILVTNLPGNEL</sequence>
<reference evidence="2" key="1">
    <citation type="submission" date="2022-08" db="EMBL/GenBank/DDBJ databases">
        <authorList>
            <person name="Gutierrez-Valencia J."/>
        </authorList>
    </citation>
    <scope>NUCLEOTIDE SEQUENCE</scope>
</reference>
<name>A0AAV0HJB3_9ROSI</name>
<gene>
    <name evidence="2" type="ORF">LITE_LOCUS4440</name>
</gene>
<evidence type="ECO:0000256" key="1">
    <source>
        <dbReference type="SAM" id="MobiDB-lite"/>
    </source>
</evidence>